<sequence>MEVTSGRGGTLPVPSSSSQPPRKEWRAVSDPEHLKLGQSDERTINDEGAGPVGVDFCSIAIDGGGVSDEMLQQRLQEVSRRREGLQHVEIELRAQAIARSGLLDMQSSFQSQIKEHADAASQLKEQLHDREQHMRELEMDLEEKDRELRAIKIDHEAAWAKDDLLREQNKELVTFRRERDNSEAERAQHLKQIHDLQEHIQEKESQFFALEEQHRVAQKTILYKDEQLREAQTWITRAQEVDALHSTTNQQLQAEIRERAEQFTQYYFGLQRQYAEVERHHLQTIQQLQLELAETREQNGTHKDGPNVTRENSADSSSHAQTKSNQINVNDVGSNGNLGFISNGTLDGHASFVTSSNPPAKTEHPAGVAVVPSPALGIGSFFPPSHMTAMHPFVMHPQGVPQAVSSSNSHIPQSHIGHFQPMSTIAAHHHWQNQQAVADISQSSNQNNYQPSQTDQNLVRPDAHYSCELPAERKIVHEDHLNIQSNQQPRSGPLINGSAKEVQLLESNGKQYQVAQAPQEASQANASFHSTIVYSPPKQNSEIKVQDKNTISAIAQSQDEVLSGQQWSDTNVITSAAPVHSVNSSSVSECNDKTVVYPESATRISSMVQGKTTEPMLLDERSLLACIVRAIPAGADGRIRISTTLPNRLGKMLAPLHWHDYKKRYGKLDEFVAHHPELFVVEGDFIHLREGAQEIISATTAFAKVAAAAAASSAPYSSLFPSVALTPVAQSNRLKRIPSVDSKATNTVSFSEGAAVSHPGDSFDRSSQIPKSYNQQPNSVNFNIVKGLSDVNISTKSKNHQEPNGISSEVRPANSALHNTVGIGANKGLSNGRLVSVGKQQARSTGAGIISRR</sequence>
<feature type="compositionally biased region" description="Low complexity" evidence="2">
    <location>
        <begin position="441"/>
        <end position="453"/>
    </location>
</feature>
<proteinExistence type="predicted"/>
<feature type="region of interest" description="Disordered" evidence="2">
    <location>
        <begin position="297"/>
        <end position="333"/>
    </location>
</feature>
<evidence type="ECO:0000256" key="2">
    <source>
        <dbReference type="SAM" id="MobiDB-lite"/>
    </source>
</evidence>
<evidence type="ECO:0000313" key="4">
    <source>
        <dbReference type="EMBL" id="KAJ6821855.1"/>
    </source>
</evidence>
<dbReference type="AlphaFoldDB" id="A0AAX6G0I4"/>
<comment type="caution">
    <text evidence="4">The sequence shown here is derived from an EMBL/GenBank/DDBJ whole genome shotgun (WGS) entry which is preliminary data.</text>
</comment>
<dbReference type="Proteomes" id="UP001140949">
    <property type="component" value="Unassembled WGS sequence"/>
</dbReference>
<organism evidence="4 5">
    <name type="scientific">Iris pallida</name>
    <name type="common">Sweet iris</name>
    <dbReference type="NCBI Taxonomy" id="29817"/>
    <lineage>
        <taxon>Eukaryota</taxon>
        <taxon>Viridiplantae</taxon>
        <taxon>Streptophyta</taxon>
        <taxon>Embryophyta</taxon>
        <taxon>Tracheophyta</taxon>
        <taxon>Spermatophyta</taxon>
        <taxon>Magnoliopsida</taxon>
        <taxon>Liliopsida</taxon>
        <taxon>Asparagales</taxon>
        <taxon>Iridaceae</taxon>
        <taxon>Iridoideae</taxon>
        <taxon>Irideae</taxon>
        <taxon>Iris</taxon>
    </lineage>
</organism>
<feature type="coiled-coil region" evidence="1">
    <location>
        <begin position="120"/>
        <end position="213"/>
    </location>
</feature>
<dbReference type="PANTHER" id="PTHR35766:SF1">
    <property type="entry name" value="OS08G0543600 PROTEIN"/>
    <property type="match status" value="1"/>
</dbReference>
<feature type="domain" description="DUF7725" evidence="3">
    <location>
        <begin position="617"/>
        <end position="689"/>
    </location>
</feature>
<gene>
    <name evidence="4" type="ORF">M6B38_130760</name>
</gene>
<dbReference type="PANTHER" id="PTHR35766">
    <property type="entry name" value="OS08G0543600 PROTEIN"/>
    <property type="match status" value="1"/>
</dbReference>
<dbReference type="Pfam" id="PF24851">
    <property type="entry name" value="DUF7725"/>
    <property type="match status" value="1"/>
</dbReference>
<reference evidence="4" key="1">
    <citation type="journal article" date="2023" name="GigaByte">
        <title>Genome assembly of the bearded iris, Iris pallida Lam.</title>
        <authorList>
            <person name="Bruccoleri R.E."/>
            <person name="Oakeley E.J."/>
            <person name="Faust A.M.E."/>
            <person name="Altorfer M."/>
            <person name="Dessus-Babus S."/>
            <person name="Burckhardt D."/>
            <person name="Oertli M."/>
            <person name="Naumann U."/>
            <person name="Petersen F."/>
            <person name="Wong J."/>
        </authorList>
    </citation>
    <scope>NUCLEOTIDE SEQUENCE</scope>
    <source>
        <strain evidence="4">GSM-AAB239-AS_SAM_17_03QT</strain>
    </source>
</reference>
<protein>
    <recommendedName>
        <fullName evidence="3">DUF7725 domain-containing protein</fullName>
    </recommendedName>
</protein>
<feature type="region of interest" description="Disordered" evidence="2">
    <location>
        <begin position="751"/>
        <end position="776"/>
    </location>
</feature>
<feature type="region of interest" description="Disordered" evidence="2">
    <location>
        <begin position="1"/>
        <end position="49"/>
    </location>
</feature>
<evidence type="ECO:0000256" key="1">
    <source>
        <dbReference type="SAM" id="Coils"/>
    </source>
</evidence>
<feature type="compositionally biased region" description="Polar residues" evidence="2">
    <location>
        <begin position="309"/>
        <end position="333"/>
    </location>
</feature>
<evidence type="ECO:0000313" key="5">
    <source>
        <dbReference type="Proteomes" id="UP001140949"/>
    </source>
</evidence>
<feature type="compositionally biased region" description="Polar residues" evidence="2">
    <location>
        <begin position="765"/>
        <end position="776"/>
    </location>
</feature>
<dbReference type="InterPro" id="IPR056142">
    <property type="entry name" value="DUF7725"/>
</dbReference>
<feature type="compositionally biased region" description="Basic and acidic residues" evidence="2">
    <location>
        <begin position="21"/>
        <end position="45"/>
    </location>
</feature>
<keyword evidence="5" id="KW-1185">Reference proteome</keyword>
<evidence type="ECO:0000259" key="3">
    <source>
        <dbReference type="Pfam" id="PF24851"/>
    </source>
</evidence>
<name>A0AAX6G0I4_IRIPA</name>
<accession>A0AAX6G0I4</accession>
<feature type="region of interest" description="Disordered" evidence="2">
    <location>
        <begin position="430"/>
        <end position="457"/>
    </location>
</feature>
<reference evidence="4" key="2">
    <citation type="submission" date="2023-04" db="EMBL/GenBank/DDBJ databases">
        <authorList>
            <person name="Bruccoleri R.E."/>
            <person name="Oakeley E.J."/>
            <person name="Faust A.-M."/>
            <person name="Dessus-Babus S."/>
            <person name="Altorfer M."/>
            <person name="Burckhardt D."/>
            <person name="Oertli M."/>
            <person name="Naumann U."/>
            <person name="Petersen F."/>
            <person name="Wong J."/>
        </authorList>
    </citation>
    <scope>NUCLEOTIDE SEQUENCE</scope>
    <source>
        <strain evidence="4">GSM-AAB239-AS_SAM_17_03QT</strain>
        <tissue evidence="4">Leaf</tissue>
    </source>
</reference>
<keyword evidence="1" id="KW-0175">Coiled coil</keyword>
<dbReference type="EMBL" id="JANAVB010024800">
    <property type="protein sequence ID" value="KAJ6821855.1"/>
    <property type="molecule type" value="Genomic_DNA"/>
</dbReference>